<reference evidence="2" key="2">
    <citation type="submission" date="2022-12" db="EMBL/GenBank/DDBJ databases">
        <authorList>
            <person name="Dechsakulwatana C."/>
            <person name="Rungsihiranrut A."/>
            <person name="Muangchinda C."/>
            <person name="Ningthoujam R."/>
            <person name="Klankeo P."/>
            <person name="Pinyakong O."/>
        </authorList>
    </citation>
    <scope>NUCLEOTIDE SEQUENCE</scope>
    <source>
        <strain evidence="2">TL01-2</strain>
    </source>
</reference>
<dbReference type="EMBL" id="JAPTGD010000001">
    <property type="protein sequence ID" value="MDU9692085.1"/>
    <property type="molecule type" value="Genomic_DNA"/>
</dbReference>
<evidence type="ECO:0000256" key="1">
    <source>
        <dbReference type="SAM" id="Phobius"/>
    </source>
</evidence>
<name>A0AAX6N9B4_PRIAR</name>
<dbReference type="Proteomes" id="UP001269400">
    <property type="component" value="Unassembled WGS sequence"/>
</dbReference>
<keyword evidence="1" id="KW-0812">Transmembrane</keyword>
<sequence>MMKRVAKGLVLIISIVIIVVVGAIFIFNQSLKPDEDKEEKVKVEAKKYLKTHFTDSTVIYDTLYDNMGNFPFEYAAKVTNEKDQTNFLVYYNDELNEMEDSYVSSKWESQLEKKVRPYVTQKFNPLDELVVFYDAKVGKTYNINPDTATSYKDYNASPSITISIARKPKKEDAETFSEMVSFLKKEAELKHGTVTLNYVKKGVPQSDKEIRKEF</sequence>
<organism evidence="2 3">
    <name type="scientific">Priestia aryabhattai</name>
    <name type="common">Bacillus aryabhattai</name>
    <dbReference type="NCBI Taxonomy" id="412384"/>
    <lineage>
        <taxon>Bacteria</taxon>
        <taxon>Bacillati</taxon>
        <taxon>Bacillota</taxon>
        <taxon>Bacilli</taxon>
        <taxon>Bacillales</taxon>
        <taxon>Bacillaceae</taxon>
        <taxon>Priestia</taxon>
    </lineage>
</organism>
<gene>
    <name evidence="2" type="ORF">O0Q50_13000</name>
</gene>
<accession>A0AAX6N9B4</accession>
<evidence type="ECO:0000313" key="3">
    <source>
        <dbReference type="Proteomes" id="UP001269400"/>
    </source>
</evidence>
<feature type="transmembrane region" description="Helical" evidence="1">
    <location>
        <begin position="9"/>
        <end position="27"/>
    </location>
</feature>
<evidence type="ECO:0000313" key="2">
    <source>
        <dbReference type="EMBL" id="MDU9692085.1"/>
    </source>
</evidence>
<reference evidence="2" key="1">
    <citation type="journal article" date="2022" name="J Environ Chem Eng">
        <title>Biodegradation of petroleum oil using a constructed nonpathogenic and heavy metal-tolerant bacterial consortium isolated from marine sponges.</title>
        <authorList>
            <person name="Dechsakulwatana C."/>
            <person name="Rungsihiranrut A."/>
            <person name="Muangchinda C."/>
            <person name="Ningthoujam R."/>
            <person name="Klankeo P."/>
            <person name="Pinyakong O."/>
        </authorList>
    </citation>
    <scope>NUCLEOTIDE SEQUENCE</scope>
    <source>
        <strain evidence="2">TL01-2</strain>
    </source>
</reference>
<comment type="caution">
    <text evidence="2">The sequence shown here is derived from an EMBL/GenBank/DDBJ whole genome shotgun (WGS) entry which is preliminary data.</text>
</comment>
<dbReference type="AlphaFoldDB" id="A0AAX6N9B4"/>
<proteinExistence type="predicted"/>
<keyword evidence="1" id="KW-0472">Membrane</keyword>
<protein>
    <submittedName>
        <fullName evidence="2">Uncharacterized protein</fullName>
    </submittedName>
</protein>
<dbReference type="RefSeq" id="WP_245229077.1">
    <property type="nucleotide sequence ID" value="NZ_JAPTGD010000001.1"/>
</dbReference>
<keyword evidence="1" id="KW-1133">Transmembrane helix</keyword>